<sequence>MNTKSLLSLTLFACLVAGAGGAGAAMTAQELERLGKDLTPMGAEKAGNKDGSIPVWDGGFPTTPAGVDPKDVYADPFPKEKPLYTITAANLEQYQGKLIPGQIAMLKRFQDYKMLVYPSHRTAALEQSEYDHIKAEAGKAALAEGGNGILNVKNSTVPFPMPKSGVEAVWNHMTRHRGGSFIRYTSLLPVQANGAFTPVVRIEHIALASKVKNAEPNRLLYYMRTDTAPSSQAGTALLDYEPLDQVKEQRLVWTYNPGSRRVMRAPDVSYDSPAIGSDGLATQDDFDGFNGAPDRFDWKLVGKKEMIVSYNNNRLIAKQVKPSDIVRPGHMNQDLVRYEMHRVWVVEATLKPGKRHVYSKRVFYIDEDSWALVHSDNFDGRGELWRVHEMHGVQYSTAPAYGPACDVIYDLQARRYLVSSLVNANKPFQYHVEFDLSAFSVDAMRRFAN</sequence>
<feature type="signal peptide" evidence="1">
    <location>
        <begin position="1"/>
        <end position="24"/>
    </location>
</feature>
<dbReference type="CDD" id="cd16329">
    <property type="entry name" value="LolA_like"/>
    <property type="match status" value="1"/>
</dbReference>
<dbReference type="Gene3D" id="2.50.20.10">
    <property type="entry name" value="Lipoprotein localisation LolA/LolB/LppX"/>
    <property type="match status" value="1"/>
</dbReference>
<reference evidence="2 3" key="1">
    <citation type="submission" date="2020-07" db="EMBL/GenBank/DDBJ databases">
        <title>Novel species isolated from subtropical streams in China.</title>
        <authorList>
            <person name="Lu H."/>
        </authorList>
    </citation>
    <scope>NUCLEOTIDE SEQUENCE [LARGE SCALE GENOMIC DNA]</scope>
    <source>
        <strain evidence="2 3">LX47W</strain>
    </source>
</reference>
<organism evidence="2 3">
    <name type="scientific">Rugamonas apoptosis</name>
    <dbReference type="NCBI Taxonomy" id="2758570"/>
    <lineage>
        <taxon>Bacteria</taxon>
        <taxon>Pseudomonadati</taxon>
        <taxon>Pseudomonadota</taxon>
        <taxon>Betaproteobacteria</taxon>
        <taxon>Burkholderiales</taxon>
        <taxon>Oxalobacteraceae</taxon>
        <taxon>Telluria group</taxon>
        <taxon>Rugamonas</taxon>
    </lineage>
</organism>
<dbReference type="AlphaFoldDB" id="A0A7W2FBY7"/>
<protein>
    <submittedName>
        <fullName evidence="2">DUF1329 domain-containing protein</fullName>
    </submittedName>
</protein>
<keyword evidence="1" id="KW-0732">Signal</keyword>
<dbReference type="EMBL" id="JACEZU010000008">
    <property type="protein sequence ID" value="MBA5688912.1"/>
    <property type="molecule type" value="Genomic_DNA"/>
</dbReference>
<feature type="chain" id="PRO_5030573101" evidence="1">
    <location>
        <begin position="25"/>
        <end position="449"/>
    </location>
</feature>
<gene>
    <name evidence="2" type="ORF">H3H39_17865</name>
</gene>
<dbReference type="Proteomes" id="UP000573499">
    <property type="component" value="Unassembled WGS sequence"/>
</dbReference>
<evidence type="ECO:0000313" key="2">
    <source>
        <dbReference type="EMBL" id="MBA5688912.1"/>
    </source>
</evidence>
<accession>A0A7W2FBY7</accession>
<dbReference type="InterPro" id="IPR010752">
    <property type="entry name" value="DUF1329"/>
</dbReference>
<comment type="caution">
    <text evidence="2">The sequence shown here is derived from an EMBL/GenBank/DDBJ whole genome shotgun (WGS) entry which is preliminary data.</text>
</comment>
<keyword evidence="3" id="KW-1185">Reference proteome</keyword>
<dbReference type="RefSeq" id="WP_182154968.1">
    <property type="nucleotide sequence ID" value="NZ_JACEZU010000008.1"/>
</dbReference>
<evidence type="ECO:0000313" key="3">
    <source>
        <dbReference type="Proteomes" id="UP000573499"/>
    </source>
</evidence>
<proteinExistence type="predicted"/>
<name>A0A7W2FBY7_9BURK</name>
<dbReference type="Pfam" id="PF07044">
    <property type="entry name" value="DUF1329"/>
    <property type="match status" value="1"/>
</dbReference>
<evidence type="ECO:0000256" key="1">
    <source>
        <dbReference type="SAM" id="SignalP"/>
    </source>
</evidence>